<dbReference type="InterPro" id="IPR058240">
    <property type="entry name" value="rSAM_sf"/>
</dbReference>
<dbReference type="GO" id="GO:0003824">
    <property type="term" value="F:catalytic activity"/>
    <property type="evidence" value="ECO:0007669"/>
    <property type="project" value="InterPro"/>
</dbReference>
<sequence length="312" mass="35240">MAKDKSYIYGPVPSRRLGFSLGLDLVPYKTCSFDCIYCQLGKTTNKTTQRKEYVSKDAVLSQLDEVLGTDQTIDYITFSGSGEPTLNSSVGEMLKEIKKMTQIKIAVLTNGSLLSDPGLRNELLAADLVVPSLDAASPETFKRVNRPHSSIEFDKIVAGLLKFREEFKGNIWLEVMLTKGINDNTKEIGLFKSIVSKINPDKIQLNTVVRPPTEKYCLPLGESELARIKNSFGKRCEIIPEFRARAKRTYTRDVQEQVLELLKRRPCTLSDISTSLGMHPNEVIKLLSLLQKDNKIRYVEYGDKGYYKPWEA</sequence>
<keyword evidence="5" id="KW-0408">Iron</keyword>
<dbReference type="CDD" id="cd01335">
    <property type="entry name" value="Radical_SAM"/>
    <property type="match status" value="1"/>
</dbReference>
<evidence type="ECO:0000256" key="3">
    <source>
        <dbReference type="ARBA" id="ARBA00022691"/>
    </source>
</evidence>
<dbReference type="InterPro" id="IPR036390">
    <property type="entry name" value="WH_DNA-bd_sf"/>
</dbReference>
<dbReference type="SFLD" id="SFLDG01083">
    <property type="entry name" value="Uncharacterised_Radical_SAM_Su"/>
    <property type="match status" value="1"/>
</dbReference>
<keyword evidence="4" id="KW-0479">Metal-binding</keyword>
<dbReference type="GO" id="GO:0051539">
    <property type="term" value="F:4 iron, 4 sulfur cluster binding"/>
    <property type="evidence" value="ECO:0007669"/>
    <property type="project" value="UniProtKB-KW"/>
</dbReference>
<keyword evidence="6" id="KW-0411">Iron-sulfur</keyword>
<evidence type="ECO:0000313" key="8">
    <source>
        <dbReference type="EMBL" id="OYD14394.1"/>
    </source>
</evidence>
<keyword evidence="2" id="KW-0004">4Fe-4S</keyword>
<reference evidence="8 9" key="1">
    <citation type="submission" date="2017-07" db="EMBL/GenBank/DDBJ databases">
        <title>Recovery of genomes from metagenomes via a dereplication, aggregation, and scoring strategy.</title>
        <authorList>
            <person name="Sieber C.M."/>
            <person name="Probst A.J."/>
            <person name="Sharrar A."/>
            <person name="Thomas B.C."/>
            <person name="Hess M."/>
            <person name="Tringe S.G."/>
            <person name="Banfield J.F."/>
        </authorList>
    </citation>
    <scope>NUCLEOTIDE SEQUENCE [LARGE SCALE GENOMIC DNA]</scope>
    <source>
        <strain evidence="8">JGI_Cruoil_03_44_89</strain>
    </source>
</reference>
<evidence type="ECO:0000256" key="5">
    <source>
        <dbReference type="ARBA" id="ARBA00023004"/>
    </source>
</evidence>
<evidence type="ECO:0000256" key="2">
    <source>
        <dbReference type="ARBA" id="ARBA00022485"/>
    </source>
</evidence>
<dbReference type="AlphaFoldDB" id="A0A235BQ95"/>
<dbReference type="SMART" id="SM00729">
    <property type="entry name" value="Elp3"/>
    <property type="match status" value="1"/>
</dbReference>
<dbReference type="InterPro" id="IPR013785">
    <property type="entry name" value="Aldolase_TIM"/>
</dbReference>
<protein>
    <recommendedName>
        <fullName evidence="7">Radical SAM core domain-containing protein</fullName>
    </recommendedName>
</protein>
<comment type="caution">
    <text evidence="8">The sequence shown here is derived from an EMBL/GenBank/DDBJ whole genome shotgun (WGS) entry which is preliminary data.</text>
</comment>
<gene>
    <name evidence="8" type="ORF">CH333_08110</name>
</gene>
<accession>A0A235BQ95</accession>
<dbReference type="InterPro" id="IPR006638">
    <property type="entry name" value="Elp3/MiaA/NifB-like_rSAM"/>
</dbReference>
<dbReference type="SUPFAM" id="SSF102114">
    <property type="entry name" value="Radical SAM enzymes"/>
    <property type="match status" value="1"/>
</dbReference>
<dbReference type="PROSITE" id="PS51918">
    <property type="entry name" value="RADICAL_SAM"/>
    <property type="match status" value="1"/>
</dbReference>
<proteinExistence type="predicted"/>
<dbReference type="SFLD" id="SFLDS00029">
    <property type="entry name" value="Radical_SAM"/>
    <property type="match status" value="1"/>
</dbReference>
<dbReference type="PANTHER" id="PTHR43787:SF11">
    <property type="entry name" value="UPF0026 PROTEIN SLR1464"/>
    <property type="match status" value="1"/>
</dbReference>
<organism evidence="8 9">
    <name type="scientific">candidate division WOR-3 bacterium JGI_Cruoil_03_44_89</name>
    <dbReference type="NCBI Taxonomy" id="1973748"/>
    <lineage>
        <taxon>Bacteria</taxon>
        <taxon>Bacteria division WOR-3</taxon>
    </lineage>
</organism>
<dbReference type="GO" id="GO:0046872">
    <property type="term" value="F:metal ion binding"/>
    <property type="evidence" value="ECO:0007669"/>
    <property type="project" value="UniProtKB-KW"/>
</dbReference>
<feature type="domain" description="Radical SAM core" evidence="7">
    <location>
        <begin position="9"/>
        <end position="249"/>
    </location>
</feature>
<dbReference type="InterPro" id="IPR040084">
    <property type="entry name" value="GTPase_Obg"/>
</dbReference>
<name>A0A235BQ95_UNCW3</name>
<comment type="cofactor">
    <cofactor evidence="1">
        <name>[4Fe-4S] cluster</name>
        <dbReference type="ChEBI" id="CHEBI:49883"/>
    </cofactor>
</comment>
<evidence type="ECO:0000256" key="6">
    <source>
        <dbReference type="ARBA" id="ARBA00023014"/>
    </source>
</evidence>
<dbReference type="SUPFAM" id="SSF46785">
    <property type="entry name" value="Winged helix' DNA-binding domain"/>
    <property type="match status" value="1"/>
</dbReference>
<keyword evidence="3" id="KW-0949">S-adenosyl-L-methionine</keyword>
<dbReference type="EMBL" id="NOZQ01000185">
    <property type="protein sequence ID" value="OYD14394.1"/>
    <property type="molecule type" value="Genomic_DNA"/>
</dbReference>
<dbReference type="PANTHER" id="PTHR43787">
    <property type="entry name" value="FEMO COFACTOR BIOSYNTHESIS PROTEIN NIFB-RELATED"/>
    <property type="match status" value="1"/>
</dbReference>
<dbReference type="InterPro" id="IPR007197">
    <property type="entry name" value="rSAM"/>
</dbReference>
<evidence type="ECO:0000259" key="7">
    <source>
        <dbReference type="PROSITE" id="PS51918"/>
    </source>
</evidence>
<dbReference type="Pfam" id="PF04055">
    <property type="entry name" value="Radical_SAM"/>
    <property type="match status" value="1"/>
</dbReference>
<dbReference type="Gene3D" id="3.20.20.70">
    <property type="entry name" value="Aldolase class I"/>
    <property type="match status" value="1"/>
</dbReference>
<dbReference type="Proteomes" id="UP000215215">
    <property type="component" value="Unassembled WGS sequence"/>
</dbReference>
<dbReference type="SFLD" id="SFLDG01067">
    <property type="entry name" value="SPASM/twitch_domain_containing"/>
    <property type="match status" value="1"/>
</dbReference>
<evidence type="ECO:0000256" key="4">
    <source>
        <dbReference type="ARBA" id="ARBA00022723"/>
    </source>
</evidence>
<evidence type="ECO:0000256" key="1">
    <source>
        <dbReference type="ARBA" id="ARBA00001966"/>
    </source>
</evidence>
<evidence type="ECO:0000313" key="9">
    <source>
        <dbReference type="Proteomes" id="UP000215215"/>
    </source>
</evidence>